<keyword evidence="1" id="KW-0614">Plasmid</keyword>
<sequence>MYEISLGIKDGDITNDSSDYHFNNKWKLFFCKI</sequence>
<name>W5SYL4_9SPIR</name>
<geneLocation type="plasmid" evidence="1">
    <name>unnamed</name>
</geneLocation>
<reference evidence="1" key="1">
    <citation type="submission" date="2013-04" db="EMBL/GenBank/DDBJ databases">
        <title>Comparative Genomics of Relapsing Fever Spirochetes.</title>
        <authorList>
            <person name="Schwan T.G."/>
            <person name="Raffel S.J."/>
            <person name="Porcella S.F."/>
            <person name="Martens C.A."/>
            <person name="Bruno D.P."/>
            <person name="Ricklefs S.M."/>
            <person name="Barbian K.B."/>
        </authorList>
    </citation>
    <scope>NUCLEOTIDE SEQUENCE</scope>
    <source>
        <strain evidence="1">Co53</strain>
        <plasmid evidence="1">unnamed</plasmid>
    </source>
</reference>
<organism evidence="1">
    <name type="scientific">Borrelia coriaceae ATCC 43381</name>
    <dbReference type="NCBI Taxonomy" id="1408429"/>
    <lineage>
        <taxon>Bacteria</taxon>
        <taxon>Pseudomonadati</taxon>
        <taxon>Spirochaetota</taxon>
        <taxon>Spirochaetia</taxon>
        <taxon>Spirochaetales</taxon>
        <taxon>Borreliaceae</taxon>
        <taxon>Borrelia</taxon>
    </lineage>
</organism>
<dbReference type="AlphaFoldDB" id="W5SYL4"/>
<accession>W5SYL4</accession>
<dbReference type="EMBL" id="CP005805">
    <property type="protein sequence ID" value="AHH11960.1"/>
    <property type="molecule type" value="Genomic_DNA"/>
</dbReference>
<protein>
    <submittedName>
        <fullName evidence="1">Uncharacterized protein</fullName>
    </submittedName>
</protein>
<evidence type="ECO:0000313" key="1">
    <source>
        <dbReference type="EMBL" id="AHH11960.1"/>
    </source>
</evidence>
<dbReference type="HOGENOM" id="CLU_3380825_0_0_12"/>
<gene>
    <name evidence="1" type="ORF">BCO_0900169</name>
</gene>
<proteinExistence type="predicted"/>